<organism evidence="1 2">
    <name type="scientific">Musa troglodytarum</name>
    <name type="common">fe'i banana</name>
    <dbReference type="NCBI Taxonomy" id="320322"/>
    <lineage>
        <taxon>Eukaryota</taxon>
        <taxon>Viridiplantae</taxon>
        <taxon>Streptophyta</taxon>
        <taxon>Embryophyta</taxon>
        <taxon>Tracheophyta</taxon>
        <taxon>Spermatophyta</taxon>
        <taxon>Magnoliopsida</taxon>
        <taxon>Liliopsida</taxon>
        <taxon>Zingiberales</taxon>
        <taxon>Musaceae</taxon>
        <taxon>Musa</taxon>
    </lineage>
</organism>
<sequence>MRRHSRRTAGRRRPPCGSWCRSCSRNYWRTELAVGTELKLQELVPKLALVLHVVPQVELILLATEATTRRRIAIATADSAPPPLVLSLSLGQMAVTSLYLYEETNGVCVMDVTVMGGRGRGRGRKGWTIVNHRDPPASILRCAIEWLVKSSDVVSTFDLGRAPTSTPKLIAASIGRRRLKTTNRLPRLFSSNLKWWIWKF</sequence>
<accession>A0A9E7EQV6</accession>
<name>A0A9E7EQV6_9LILI</name>
<evidence type="ECO:0000313" key="1">
    <source>
        <dbReference type="EMBL" id="URD80990.1"/>
    </source>
</evidence>
<gene>
    <name evidence="1" type="ORF">MUK42_06020</name>
</gene>
<keyword evidence="2" id="KW-1185">Reference proteome</keyword>
<dbReference type="EMBL" id="CP097503">
    <property type="protein sequence ID" value="URD80990.1"/>
    <property type="molecule type" value="Genomic_DNA"/>
</dbReference>
<dbReference type="Proteomes" id="UP001055439">
    <property type="component" value="Chromosome 10"/>
</dbReference>
<dbReference type="AlphaFoldDB" id="A0A9E7EQV6"/>
<reference evidence="1" key="1">
    <citation type="submission" date="2022-05" db="EMBL/GenBank/DDBJ databases">
        <title>The Musa troglodytarum L. genome provides insights into the mechanism of non-climacteric behaviour and enrichment of carotenoids.</title>
        <authorList>
            <person name="Wang J."/>
        </authorList>
    </citation>
    <scope>NUCLEOTIDE SEQUENCE</scope>
    <source>
        <tissue evidence="1">Leaf</tissue>
    </source>
</reference>
<proteinExistence type="predicted"/>
<evidence type="ECO:0000313" key="2">
    <source>
        <dbReference type="Proteomes" id="UP001055439"/>
    </source>
</evidence>
<protein>
    <submittedName>
        <fullName evidence="1">Uncharacterized protein</fullName>
    </submittedName>
</protein>